<dbReference type="PANTHER" id="PTHR43097">
    <property type="entry name" value="GLUTAMINE-TRNA LIGASE"/>
    <property type="match status" value="1"/>
</dbReference>
<dbReference type="InterPro" id="IPR020061">
    <property type="entry name" value="Glu_tRNA_lig_a-bdl"/>
</dbReference>
<dbReference type="Proteomes" id="UP000249239">
    <property type="component" value="Unassembled WGS sequence"/>
</dbReference>
<dbReference type="InterPro" id="IPR004514">
    <property type="entry name" value="Gln-tRNA-synth"/>
</dbReference>
<dbReference type="Gene3D" id="1.10.1160.10">
    <property type="entry name" value="Glutamyl-trna Synthetase, Domain 2"/>
    <property type="match status" value="1"/>
</dbReference>
<dbReference type="Gene3D" id="3.90.800.10">
    <property type="entry name" value="Glutamyl-tRNA Synthetase, Domain 3"/>
    <property type="match status" value="1"/>
</dbReference>
<dbReference type="AlphaFoldDB" id="A0A2W7NPQ9"/>
<dbReference type="Pfam" id="PF20974">
    <property type="entry name" value="tRNA-synt_1c_C2"/>
    <property type="match status" value="1"/>
</dbReference>
<feature type="domain" description="Glutamyl/glutaminyl-tRNA synthetase class Ib catalytic" evidence="11">
    <location>
        <begin position="33"/>
        <end position="348"/>
    </location>
</feature>
<proteinExistence type="inferred from homology"/>
<dbReference type="OrthoDB" id="9801560at2"/>
<evidence type="ECO:0000256" key="8">
    <source>
        <dbReference type="ARBA" id="ARBA00048270"/>
    </source>
</evidence>
<protein>
    <recommendedName>
        <fullName evidence="9">Glutamine--tRNA ligase</fullName>
        <ecNumber evidence="9">6.1.1.18</ecNumber>
    </recommendedName>
    <alternativeName>
        <fullName evidence="9">Glutaminyl-tRNA synthetase</fullName>
        <shortName evidence="9">GlnRS</shortName>
    </alternativeName>
</protein>
<dbReference type="GO" id="GO:0006425">
    <property type="term" value="P:glutaminyl-tRNA aminoacylation"/>
    <property type="evidence" value="ECO:0007669"/>
    <property type="project" value="UniProtKB-UniRule"/>
</dbReference>
<dbReference type="Pfam" id="PF00749">
    <property type="entry name" value="tRNA-synt_1c"/>
    <property type="match status" value="1"/>
</dbReference>
<keyword evidence="7 9" id="KW-0030">Aminoacyl-tRNA synthetase</keyword>
<dbReference type="RefSeq" id="WP_111444710.1">
    <property type="nucleotide sequence ID" value="NZ_QKZK01000006.1"/>
</dbReference>
<dbReference type="SUPFAM" id="SSF52374">
    <property type="entry name" value="Nucleotidylyl transferase"/>
    <property type="match status" value="1"/>
</dbReference>
<comment type="caution">
    <text evidence="14">The sequence shown here is derived from an EMBL/GenBank/DDBJ whole genome shotgun (WGS) entry which is preliminary data.</text>
</comment>
<evidence type="ECO:0000313" key="14">
    <source>
        <dbReference type="EMBL" id="PZX18604.1"/>
    </source>
</evidence>
<dbReference type="FunFam" id="2.40.240.10:FF:000001">
    <property type="entry name" value="Glutamine--tRNA ligase"/>
    <property type="match status" value="1"/>
</dbReference>
<dbReference type="FunFam" id="3.40.50.620:FF:000037">
    <property type="entry name" value="Glutamine--tRNA ligase cytoplasmic"/>
    <property type="match status" value="1"/>
</dbReference>
<keyword evidence="2 9" id="KW-0963">Cytoplasm</keyword>
<dbReference type="HAMAP" id="MF_00126">
    <property type="entry name" value="Gln_tRNA_synth"/>
    <property type="match status" value="1"/>
</dbReference>
<feature type="binding site" evidence="9">
    <location>
        <position position="237"/>
    </location>
    <ligand>
        <name>ATP</name>
        <dbReference type="ChEBI" id="CHEBI:30616"/>
    </ligand>
</feature>
<accession>A0A2W7NPQ9</accession>
<dbReference type="EMBL" id="QKZK01000006">
    <property type="protein sequence ID" value="PZX18604.1"/>
    <property type="molecule type" value="Genomic_DNA"/>
</dbReference>
<evidence type="ECO:0000256" key="4">
    <source>
        <dbReference type="ARBA" id="ARBA00022741"/>
    </source>
</evidence>
<feature type="short sequence motif" description="'KMSKS' region" evidence="9">
    <location>
        <begin position="279"/>
        <end position="283"/>
    </location>
</feature>
<evidence type="ECO:0000256" key="1">
    <source>
        <dbReference type="ARBA" id="ARBA00005594"/>
    </source>
</evidence>
<keyword evidence="6 9" id="KW-0648">Protein biosynthesis</keyword>
<feature type="binding site" evidence="9">
    <location>
        <begin position="272"/>
        <end position="273"/>
    </location>
    <ligand>
        <name>ATP</name>
        <dbReference type="ChEBI" id="CHEBI:30616"/>
    </ligand>
</feature>
<dbReference type="InterPro" id="IPR020059">
    <property type="entry name" value="Glu/Gln-tRNA-synth_Ib_codon-bd"/>
</dbReference>
<dbReference type="GO" id="GO:0005524">
    <property type="term" value="F:ATP binding"/>
    <property type="evidence" value="ECO:0007669"/>
    <property type="project" value="UniProtKB-UniRule"/>
</dbReference>
<evidence type="ECO:0000256" key="3">
    <source>
        <dbReference type="ARBA" id="ARBA00022598"/>
    </source>
</evidence>
<feature type="domain" description="tRNA synthetases class I (E and Q) anti-codon binding" evidence="13">
    <location>
        <begin position="468"/>
        <end position="543"/>
    </location>
</feature>
<dbReference type="Gene3D" id="2.40.240.10">
    <property type="entry name" value="Ribosomal Protein L25, Chain P"/>
    <property type="match status" value="2"/>
</dbReference>
<comment type="subunit">
    <text evidence="9">Monomer.</text>
</comment>
<dbReference type="FunFam" id="3.90.800.10:FF:000001">
    <property type="entry name" value="Glutamine--tRNA ligase"/>
    <property type="match status" value="1"/>
</dbReference>
<dbReference type="PANTHER" id="PTHR43097:SF5">
    <property type="entry name" value="GLUTAMATE--TRNA LIGASE"/>
    <property type="match status" value="1"/>
</dbReference>
<evidence type="ECO:0000256" key="6">
    <source>
        <dbReference type="ARBA" id="ARBA00022917"/>
    </source>
</evidence>
<feature type="binding site" evidence="9">
    <location>
        <position position="73"/>
    </location>
    <ligand>
        <name>L-glutamine</name>
        <dbReference type="ChEBI" id="CHEBI:58359"/>
    </ligand>
</feature>
<dbReference type="InterPro" id="IPR022861">
    <property type="entry name" value="Gln_tRNA_ligase_bac"/>
</dbReference>
<reference evidence="14 15" key="1">
    <citation type="submission" date="2018-06" db="EMBL/GenBank/DDBJ databases">
        <title>Genomic Encyclopedia of Archaeal and Bacterial Type Strains, Phase II (KMG-II): from individual species to whole genera.</title>
        <authorList>
            <person name="Goeker M."/>
        </authorList>
    </citation>
    <scope>NUCLEOTIDE SEQUENCE [LARGE SCALE GENOMIC DNA]</scope>
    <source>
        <strain evidence="14 15">DSM 6779</strain>
    </source>
</reference>
<comment type="catalytic activity">
    <reaction evidence="8 9">
        <text>tRNA(Gln) + L-glutamine + ATP = L-glutaminyl-tRNA(Gln) + AMP + diphosphate</text>
        <dbReference type="Rhea" id="RHEA:20121"/>
        <dbReference type="Rhea" id="RHEA-COMP:9662"/>
        <dbReference type="Rhea" id="RHEA-COMP:9681"/>
        <dbReference type="ChEBI" id="CHEBI:30616"/>
        <dbReference type="ChEBI" id="CHEBI:33019"/>
        <dbReference type="ChEBI" id="CHEBI:58359"/>
        <dbReference type="ChEBI" id="CHEBI:78442"/>
        <dbReference type="ChEBI" id="CHEBI:78521"/>
        <dbReference type="ChEBI" id="CHEBI:456215"/>
        <dbReference type="EC" id="6.1.1.18"/>
    </reaction>
</comment>
<keyword evidence="15" id="KW-1185">Reference proteome</keyword>
<gene>
    <name evidence="9" type="primary">glnS</name>
    <name evidence="14" type="ORF">LX69_00997</name>
</gene>
<dbReference type="GO" id="GO:0005829">
    <property type="term" value="C:cytosol"/>
    <property type="evidence" value="ECO:0007669"/>
    <property type="project" value="TreeGrafter"/>
</dbReference>
<evidence type="ECO:0000259" key="12">
    <source>
        <dbReference type="Pfam" id="PF03950"/>
    </source>
</evidence>
<evidence type="ECO:0000259" key="11">
    <source>
        <dbReference type="Pfam" id="PF00749"/>
    </source>
</evidence>
<dbReference type="InterPro" id="IPR014729">
    <property type="entry name" value="Rossmann-like_a/b/a_fold"/>
</dbReference>
<organism evidence="14 15">
    <name type="scientific">Breznakibacter xylanolyticus</name>
    <dbReference type="NCBI Taxonomy" id="990"/>
    <lineage>
        <taxon>Bacteria</taxon>
        <taxon>Pseudomonadati</taxon>
        <taxon>Bacteroidota</taxon>
        <taxon>Bacteroidia</taxon>
        <taxon>Marinilabiliales</taxon>
        <taxon>Marinilabiliaceae</taxon>
        <taxon>Breznakibacter</taxon>
    </lineage>
</organism>
<dbReference type="InterPro" id="IPR011035">
    <property type="entry name" value="Ribosomal_bL25/Gln-tRNA_synth"/>
</dbReference>
<dbReference type="PRINTS" id="PR00987">
    <property type="entry name" value="TRNASYNTHGLU"/>
</dbReference>
<dbReference type="InterPro" id="IPR001412">
    <property type="entry name" value="aa-tRNA-synth_I_CS"/>
</dbReference>
<evidence type="ECO:0000256" key="10">
    <source>
        <dbReference type="RuleBase" id="RU363037"/>
    </source>
</evidence>
<comment type="subcellular location">
    <subcellularLocation>
        <location evidence="9">Cytoplasm</location>
    </subcellularLocation>
</comment>
<feature type="binding site" evidence="9">
    <location>
        <begin position="280"/>
        <end position="282"/>
    </location>
    <ligand>
        <name>ATP</name>
        <dbReference type="ChEBI" id="CHEBI:30616"/>
    </ligand>
</feature>
<sequence length="569" mass="65895">MSTELIDDSHESKSNFIHNEIDNDLAQGKNGGKVLTRFPPEPNGYLHIGHAKSICLNFGIAQKFNAACNLRFDDTNPVKEDVEYVDSIEADVRWLGFNWADEPKYASDYFDQLYEWAVKLIKKGKAYVCELTAEEIAAQKGTPTEAGKESPYRNRSVEENLDLFERMKNGEFKDGEKILRAKIDMASPNMHMRDPIMYRIIHKHHHRTGDKWCIYPMYDYTHGQSDFIEGITHSICTLEFEVHRPLYNWFLDQILEGEPTPAARPRQIEFARLNLNYTVMSKRRLLELVQKNIVDAWDDPRMPTISGLRRRGYTPESIRMFADKVGVARRDNVIDVALLEYCIREDLNKRTMRVNAVLDPVKLIITNYPDDQVEMMETINNPEDESMGSRTLPFCKELFIERDDFMEEPPKKFFRLGPGLEVRLKSAYIIKCESFVKDANGNITEIHCTYDPETRSGMPQSERKVKGTLHWVSARHCIDAEVRLYDRLFMDAEPDGHKDVDFKEFINPDSLKVLSNCKLEPCMKDVKPLDKFQFQRLGYFCVDTHSSPEKLIFNKTVGLKDSWAKAAAK</sequence>
<dbReference type="GO" id="GO:0004819">
    <property type="term" value="F:glutamine-tRNA ligase activity"/>
    <property type="evidence" value="ECO:0007669"/>
    <property type="project" value="UniProtKB-UniRule"/>
</dbReference>
<keyword evidence="4 9" id="KW-0547">Nucleotide-binding</keyword>
<evidence type="ECO:0000256" key="2">
    <source>
        <dbReference type="ARBA" id="ARBA00022490"/>
    </source>
</evidence>
<name>A0A2W7NPQ9_9BACT</name>
<evidence type="ECO:0000256" key="5">
    <source>
        <dbReference type="ARBA" id="ARBA00022840"/>
    </source>
</evidence>
<evidence type="ECO:0000256" key="7">
    <source>
        <dbReference type="ARBA" id="ARBA00023146"/>
    </source>
</evidence>
<dbReference type="PROSITE" id="PS00178">
    <property type="entry name" value="AA_TRNA_LIGASE_I"/>
    <property type="match status" value="1"/>
</dbReference>
<dbReference type="FunFam" id="1.10.1160.10:FF:000001">
    <property type="entry name" value="Glutamine--tRNA ligase"/>
    <property type="match status" value="1"/>
</dbReference>
<dbReference type="InterPro" id="IPR050132">
    <property type="entry name" value="Gln/Glu-tRNA_Ligase"/>
</dbReference>
<feature type="binding site" evidence="9">
    <location>
        <begin position="41"/>
        <end position="43"/>
    </location>
    <ligand>
        <name>ATP</name>
        <dbReference type="ChEBI" id="CHEBI:30616"/>
    </ligand>
</feature>
<keyword evidence="3 9" id="KW-0436">Ligase</keyword>
<feature type="domain" description="Glutamyl/glutaminyl-tRNA synthetase class Ib anti-codon binding" evidence="12">
    <location>
        <begin position="353"/>
        <end position="451"/>
    </location>
</feature>
<dbReference type="GO" id="GO:0006424">
    <property type="term" value="P:glutamyl-tRNA aminoacylation"/>
    <property type="evidence" value="ECO:0007669"/>
    <property type="project" value="UniProtKB-UniRule"/>
</dbReference>
<dbReference type="CDD" id="cd00807">
    <property type="entry name" value="GlnRS_core"/>
    <property type="match status" value="1"/>
</dbReference>
<feature type="binding site" evidence="9">
    <location>
        <begin position="47"/>
        <end position="53"/>
    </location>
    <ligand>
        <name>ATP</name>
        <dbReference type="ChEBI" id="CHEBI:30616"/>
    </ligand>
</feature>
<dbReference type="NCBIfam" id="TIGR00440">
    <property type="entry name" value="glnS"/>
    <property type="match status" value="1"/>
</dbReference>
<dbReference type="InterPro" id="IPR049437">
    <property type="entry name" value="tRNA-synt_1c_C2"/>
</dbReference>
<evidence type="ECO:0000259" key="13">
    <source>
        <dbReference type="Pfam" id="PF20974"/>
    </source>
</evidence>
<keyword evidence="5 9" id="KW-0067">ATP-binding</keyword>
<dbReference type="InterPro" id="IPR000924">
    <property type="entry name" value="Glu/Gln-tRNA-synth"/>
</dbReference>
<dbReference type="Gene3D" id="3.40.50.620">
    <property type="entry name" value="HUPs"/>
    <property type="match status" value="1"/>
</dbReference>
<dbReference type="NCBIfam" id="NF011291">
    <property type="entry name" value="PRK14703.1"/>
    <property type="match status" value="1"/>
</dbReference>
<dbReference type="Pfam" id="PF03950">
    <property type="entry name" value="tRNA-synt_1c_C"/>
    <property type="match status" value="1"/>
</dbReference>
<feature type="short sequence motif" description="'HIGH' region" evidence="9">
    <location>
        <begin position="40"/>
        <end position="50"/>
    </location>
</feature>
<dbReference type="SUPFAM" id="SSF50715">
    <property type="entry name" value="Ribosomal protein L25-like"/>
    <property type="match status" value="1"/>
</dbReference>
<dbReference type="EC" id="6.1.1.18" evidence="9"/>
<dbReference type="InterPro" id="IPR020056">
    <property type="entry name" value="Rbsml_bL25/Gln-tRNA_synth_N"/>
</dbReference>
<dbReference type="InterPro" id="IPR020058">
    <property type="entry name" value="Glu/Gln-tRNA-synth_Ib_cat-dom"/>
</dbReference>
<feature type="binding site" evidence="9">
    <location>
        <position position="218"/>
    </location>
    <ligand>
        <name>L-glutamine</name>
        <dbReference type="ChEBI" id="CHEBI:58359"/>
    </ligand>
</feature>
<comment type="caution">
    <text evidence="9">Lacks conserved residue(s) required for the propagation of feature annotation.</text>
</comment>
<evidence type="ECO:0000256" key="9">
    <source>
        <dbReference type="HAMAP-Rule" id="MF_00126"/>
    </source>
</evidence>
<evidence type="ECO:0000313" key="15">
    <source>
        <dbReference type="Proteomes" id="UP000249239"/>
    </source>
</evidence>
<comment type="similarity">
    <text evidence="1 9 10">Belongs to the class-I aminoacyl-tRNA synthetase family.</text>
</comment>